<gene>
    <name evidence="1" type="ORF">F2Q69_00055864</name>
</gene>
<evidence type="ECO:0000313" key="2">
    <source>
        <dbReference type="Proteomes" id="UP000712600"/>
    </source>
</evidence>
<reference evidence="1" key="1">
    <citation type="submission" date="2019-12" db="EMBL/GenBank/DDBJ databases">
        <title>Genome sequencing and annotation of Brassica cretica.</title>
        <authorList>
            <person name="Studholme D.J."/>
            <person name="Sarris P."/>
        </authorList>
    </citation>
    <scope>NUCLEOTIDE SEQUENCE</scope>
    <source>
        <strain evidence="1">PFS-109/04</strain>
        <tissue evidence="1">Leaf</tissue>
    </source>
</reference>
<accession>A0A8S9MX55</accession>
<proteinExistence type="predicted"/>
<comment type="caution">
    <text evidence="1">The sequence shown here is derived from an EMBL/GenBank/DDBJ whole genome shotgun (WGS) entry which is preliminary data.</text>
</comment>
<dbReference type="Proteomes" id="UP000712600">
    <property type="component" value="Unassembled WGS sequence"/>
</dbReference>
<dbReference type="EMBL" id="QGKX02002183">
    <property type="protein sequence ID" value="KAF3488615.1"/>
    <property type="molecule type" value="Genomic_DNA"/>
</dbReference>
<sequence length="201" mass="22790">MSSLIFAVRETVETYHDRRVSRFSRCPLSLLSSSPSKKWWKSTTIELSVLTASPLSSLIFAVRETVETHHDRRVPRFSRRRLCLLSSSSSEKRWKPTTIDESLGSHGVASVFSHLHRERNGGNPPRSTTLGDLTATPLSYVVFDVRGTMERTTTLSVYSVALSDGSHDLFNLQINYPSSVRKISLSAIMERKKSPNRLYRF</sequence>
<protein>
    <submittedName>
        <fullName evidence="1">Uncharacterized protein</fullName>
    </submittedName>
</protein>
<dbReference type="AlphaFoldDB" id="A0A8S9MX55"/>
<name>A0A8S9MX55_BRACR</name>
<organism evidence="1 2">
    <name type="scientific">Brassica cretica</name>
    <name type="common">Mustard</name>
    <dbReference type="NCBI Taxonomy" id="69181"/>
    <lineage>
        <taxon>Eukaryota</taxon>
        <taxon>Viridiplantae</taxon>
        <taxon>Streptophyta</taxon>
        <taxon>Embryophyta</taxon>
        <taxon>Tracheophyta</taxon>
        <taxon>Spermatophyta</taxon>
        <taxon>Magnoliopsida</taxon>
        <taxon>eudicotyledons</taxon>
        <taxon>Gunneridae</taxon>
        <taxon>Pentapetalae</taxon>
        <taxon>rosids</taxon>
        <taxon>malvids</taxon>
        <taxon>Brassicales</taxon>
        <taxon>Brassicaceae</taxon>
        <taxon>Brassiceae</taxon>
        <taxon>Brassica</taxon>
    </lineage>
</organism>
<evidence type="ECO:0000313" key="1">
    <source>
        <dbReference type="EMBL" id="KAF3488615.1"/>
    </source>
</evidence>